<name>A0A1Y2AB17_9PLEO</name>
<proteinExistence type="predicted"/>
<organism evidence="1 2">
    <name type="scientific">Clohesyomyces aquaticus</name>
    <dbReference type="NCBI Taxonomy" id="1231657"/>
    <lineage>
        <taxon>Eukaryota</taxon>
        <taxon>Fungi</taxon>
        <taxon>Dikarya</taxon>
        <taxon>Ascomycota</taxon>
        <taxon>Pezizomycotina</taxon>
        <taxon>Dothideomycetes</taxon>
        <taxon>Pleosporomycetidae</taxon>
        <taxon>Pleosporales</taxon>
        <taxon>Lindgomycetaceae</taxon>
        <taxon>Clohesyomyces</taxon>
    </lineage>
</organism>
<sequence>MDENMVGSLISTVELISATLDAVPNSWRDQLQAIRNITASVELVDIIPDEGRKRWQVPLIGVFQRVAFADADHGVVSDIANWCLRQSLTLLHIYPADADLLSRKSTLPLFIGRNWLLRAQKSLANIHQDERSPSSSGASSSLPLSPVDENRLAARAAIEAEDRLHAADYVEARGILLPATEYLKRAVDAARAHGTLSGALLAEAAEAFMSLGNVSSARANQPYFHLALVYLREASELPDYTLPAHLHQYLEEFGPLDALQL</sequence>
<keyword evidence="2" id="KW-1185">Reference proteome</keyword>
<comment type="caution">
    <text evidence="1">The sequence shown here is derived from an EMBL/GenBank/DDBJ whole genome shotgun (WGS) entry which is preliminary data.</text>
</comment>
<evidence type="ECO:0000313" key="1">
    <source>
        <dbReference type="EMBL" id="ORY19480.1"/>
    </source>
</evidence>
<protein>
    <submittedName>
        <fullName evidence="1">Uncharacterized protein</fullName>
    </submittedName>
</protein>
<dbReference type="STRING" id="1231657.A0A1Y2AB17"/>
<dbReference type="Proteomes" id="UP000193144">
    <property type="component" value="Unassembled WGS sequence"/>
</dbReference>
<dbReference type="EMBL" id="MCFA01000002">
    <property type="protein sequence ID" value="ORY19480.1"/>
    <property type="molecule type" value="Genomic_DNA"/>
</dbReference>
<gene>
    <name evidence="1" type="ORF">BCR34DRAFT_595437</name>
</gene>
<evidence type="ECO:0000313" key="2">
    <source>
        <dbReference type="Proteomes" id="UP000193144"/>
    </source>
</evidence>
<reference evidence="1 2" key="1">
    <citation type="submission" date="2016-07" db="EMBL/GenBank/DDBJ databases">
        <title>Pervasive Adenine N6-methylation of Active Genes in Fungi.</title>
        <authorList>
            <consortium name="DOE Joint Genome Institute"/>
            <person name="Mondo S.J."/>
            <person name="Dannebaum R.O."/>
            <person name="Kuo R.C."/>
            <person name="Labutti K."/>
            <person name="Haridas S."/>
            <person name="Kuo A."/>
            <person name="Salamov A."/>
            <person name="Ahrendt S.R."/>
            <person name="Lipzen A."/>
            <person name="Sullivan W."/>
            <person name="Andreopoulos W.B."/>
            <person name="Clum A."/>
            <person name="Lindquist E."/>
            <person name="Daum C."/>
            <person name="Ramamoorthy G.K."/>
            <person name="Gryganskyi A."/>
            <person name="Culley D."/>
            <person name="Magnuson J.K."/>
            <person name="James T.Y."/>
            <person name="O'Malley M.A."/>
            <person name="Stajich J.E."/>
            <person name="Spatafora J.W."/>
            <person name="Visel A."/>
            <person name="Grigoriev I.V."/>
        </authorList>
    </citation>
    <scope>NUCLEOTIDE SEQUENCE [LARGE SCALE GENOMIC DNA]</scope>
    <source>
        <strain evidence="1 2">CBS 115471</strain>
    </source>
</reference>
<dbReference type="AlphaFoldDB" id="A0A1Y2AB17"/>
<accession>A0A1Y2AB17</accession>
<dbReference type="OrthoDB" id="5366687at2759"/>